<name>A0A2R5GRD8_9STRA</name>
<keyword evidence="3 4" id="KW-0418">Kinase</keyword>
<dbReference type="AlphaFoldDB" id="A0A2R5GRD8"/>
<evidence type="ECO:0000313" key="7">
    <source>
        <dbReference type="Proteomes" id="UP000241890"/>
    </source>
</evidence>
<sequence length="719" mass="80407">GARKAPAGKRRAAPPGPETDFSEPEPAATAPAAPAPAAAATSKPRGARESRAQGQQMRTMETSLESHDSDGLEPDWVRLYIVRHAEHVTPALAHLSGKGSLQAVAIANTLKGRNVDAVYSSPRSYETAQNICKELRVKVELDKRLLPYDAGALVGLSMKQVEERMPDVYRQRFVERNPDFRVPEGESLNDRFRRVKGFMEEIVEKHHGKQVVVVTHGGIIDDLFRNARSLPPSQLTGLKKPYGSLSVLLYRNETFEEEVWGGVSHLPEVVAMSPSGGQLYLFPFQVAGSFPMLRGDLGELCKPATQAEIDTYDCMAREAPEISVFAPRFTGKVIIDVKNILENDNALTRPLQYMHGNDSSCRCLTDALPRSQSGCDPEDANAPSARPRTDDASMDMDMDMEMHFDDADGSDITEKDDADKAAHEEKCRNANNGAMHRSWSITSLWTRFAGYRKKKVVEVEPGKLVYLVLEDLTHGLIHPHVLDLKIGVQQHNSTESAAKKAKKQKRVENSTSKTVGARIGGMQVYDDDKDTYILRDKYWGRALDEQGLEDALRSFVLDTRSNQVRVKVINDIIVQLTLLERAVKSSYWRFYGCSVLIVYDSSDPEAQRDRFPSSMSDSIATRSIETMIPGSRLSSHPRSRSLDQIPVQPPSPSLEAPRDELYKRPRDPKFCVQVRLIDFAKCERHREGTDYDRGMVFGLTNLRHMFSRMLIEHPSPSCT</sequence>
<comment type="caution">
    <text evidence="6">The sequence shown here is derived from an EMBL/GenBank/DDBJ whole genome shotgun (WGS) entry which is preliminary data.</text>
</comment>
<keyword evidence="2 4" id="KW-0808">Transferase</keyword>
<feature type="compositionally biased region" description="Low complexity" evidence="5">
    <location>
        <begin position="24"/>
        <end position="41"/>
    </location>
</feature>
<feature type="compositionally biased region" description="Basic residues" evidence="5">
    <location>
        <begin position="1"/>
        <end position="12"/>
    </location>
</feature>
<dbReference type="Pfam" id="PF03770">
    <property type="entry name" value="IPK"/>
    <property type="match status" value="1"/>
</dbReference>
<feature type="compositionally biased region" description="Polar residues" evidence="5">
    <location>
        <begin position="52"/>
        <end position="63"/>
    </location>
</feature>
<evidence type="ECO:0000256" key="5">
    <source>
        <dbReference type="SAM" id="MobiDB-lite"/>
    </source>
</evidence>
<feature type="region of interest" description="Disordered" evidence="5">
    <location>
        <begin position="1"/>
        <end position="69"/>
    </location>
</feature>
<dbReference type="SUPFAM" id="SSF56104">
    <property type="entry name" value="SAICAR synthase-like"/>
    <property type="match status" value="1"/>
</dbReference>
<dbReference type="InterPro" id="IPR029033">
    <property type="entry name" value="His_PPase_superfam"/>
</dbReference>
<dbReference type="InterPro" id="IPR013078">
    <property type="entry name" value="His_Pase_superF_clade-1"/>
</dbReference>
<dbReference type="SMART" id="SM00855">
    <property type="entry name" value="PGAM"/>
    <property type="match status" value="1"/>
</dbReference>
<dbReference type="GO" id="GO:0000828">
    <property type="term" value="F:inositol hexakisphosphate kinase activity"/>
    <property type="evidence" value="ECO:0007669"/>
    <property type="project" value="TreeGrafter"/>
</dbReference>
<dbReference type="PANTHER" id="PTHR12400">
    <property type="entry name" value="INOSITOL POLYPHOSPHATE KINASE"/>
    <property type="match status" value="1"/>
</dbReference>
<comment type="similarity">
    <text evidence="1 4">Belongs to the inositol phosphokinase (IPK) family.</text>
</comment>
<dbReference type="GO" id="GO:0005634">
    <property type="term" value="C:nucleus"/>
    <property type="evidence" value="ECO:0007669"/>
    <property type="project" value="TreeGrafter"/>
</dbReference>
<organism evidence="6 7">
    <name type="scientific">Hondaea fermentalgiana</name>
    <dbReference type="NCBI Taxonomy" id="2315210"/>
    <lineage>
        <taxon>Eukaryota</taxon>
        <taxon>Sar</taxon>
        <taxon>Stramenopiles</taxon>
        <taxon>Bigyra</taxon>
        <taxon>Labyrinthulomycetes</taxon>
        <taxon>Thraustochytrida</taxon>
        <taxon>Thraustochytriidae</taxon>
        <taxon>Hondaea</taxon>
    </lineage>
</organism>
<evidence type="ECO:0000256" key="4">
    <source>
        <dbReference type="RuleBase" id="RU363090"/>
    </source>
</evidence>
<dbReference type="GO" id="GO:0032958">
    <property type="term" value="P:inositol phosphate biosynthetic process"/>
    <property type="evidence" value="ECO:0007669"/>
    <property type="project" value="InterPro"/>
</dbReference>
<reference evidence="6 7" key="1">
    <citation type="submission" date="2017-12" db="EMBL/GenBank/DDBJ databases">
        <title>Sequencing, de novo assembly and annotation of complete genome of a new Thraustochytrid species, strain FCC1311.</title>
        <authorList>
            <person name="Sedici K."/>
            <person name="Godart F."/>
            <person name="Aiese Cigliano R."/>
            <person name="Sanseverino W."/>
            <person name="Barakat M."/>
            <person name="Ortet P."/>
            <person name="Marechal E."/>
            <person name="Cagnac O."/>
            <person name="Amato A."/>
        </authorList>
    </citation>
    <scope>NUCLEOTIDE SEQUENCE [LARGE SCALE GENOMIC DNA]</scope>
</reference>
<dbReference type="Gene3D" id="3.30.470.160">
    <property type="entry name" value="Inositol polyphosphate kinase"/>
    <property type="match status" value="1"/>
</dbReference>
<dbReference type="EC" id="2.7.-.-" evidence="4"/>
<evidence type="ECO:0000256" key="2">
    <source>
        <dbReference type="ARBA" id="ARBA00022679"/>
    </source>
</evidence>
<protein>
    <recommendedName>
        <fullName evidence="4">Kinase</fullName>
        <ecNumber evidence="4">2.7.-.-</ecNumber>
    </recommendedName>
</protein>
<dbReference type="Gene3D" id="3.40.50.1240">
    <property type="entry name" value="Phosphoglycerate mutase-like"/>
    <property type="match status" value="1"/>
</dbReference>
<dbReference type="PANTHER" id="PTHR12400:SF21">
    <property type="entry name" value="KINASE"/>
    <property type="match status" value="1"/>
</dbReference>
<feature type="region of interest" description="Disordered" evidence="5">
    <location>
        <begin position="630"/>
        <end position="659"/>
    </location>
</feature>
<gene>
    <name evidence="6" type="ORF">FCC1311_029691</name>
</gene>
<dbReference type="Proteomes" id="UP000241890">
    <property type="component" value="Unassembled WGS sequence"/>
</dbReference>
<dbReference type="Pfam" id="PF00300">
    <property type="entry name" value="His_Phos_1"/>
    <property type="match status" value="1"/>
</dbReference>
<dbReference type="InterPro" id="IPR005522">
    <property type="entry name" value="IPK"/>
</dbReference>
<dbReference type="InParanoid" id="A0A2R5GRD8"/>
<dbReference type="EMBL" id="BEYU01000085">
    <property type="protein sequence ID" value="GBG30911.1"/>
    <property type="molecule type" value="Genomic_DNA"/>
</dbReference>
<accession>A0A2R5GRD8</accession>
<dbReference type="SUPFAM" id="SSF53254">
    <property type="entry name" value="Phosphoglycerate mutase-like"/>
    <property type="match status" value="1"/>
</dbReference>
<feature type="non-terminal residue" evidence="6">
    <location>
        <position position="1"/>
    </location>
</feature>
<feature type="region of interest" description="Disordered" evidence="5">
    <location>
        <begin position="372"/>
        <end position="393"/>
    </location>
</feature>
<evidence type="ECO:0000313" key="6">
    <source>
        <dbReference type="EMBL" id="GBG30911.1"/>
    </source>
</evidence>
<dbReference type="OrthoDB" id="2573163at2759"/>
<keyword evidence="7" id="KW-1185">Reference proteome</keyword>
<dbReference type="CDD" id="cd07067">
    <property type="entry name" value="HP_PGM_like"/>
    <property type="match status" value="1"/>
</dbReference>
<evidence type="ECO:0000256" key="3">
    <source>
        <dbReference type="ARBA" id="ARBA00022777"/>
    </source>
</evidence>
<dbReference type="GO" id="GO:0005737">
    <property type="term" value="C:cytoplasm"/>
    <property type="evidence" value="ECO:0007669"/>
    <property type="project" value="TreeGrafter"/>
</dbReference>
<dbReference type="GO" id="GO:0046854">
    <property type="term" value="P:phosphatidylinositol phosphate biosynthetic process"/>
    <property type="evidence" value="ECO:0007669"/>
    <property type="project" value="TreeGrafter"/>
</dbReference>
<dbReference type="InterPro" id="IPR038286">
    <property type="entry name" value="IPK_sf"/>
</dbReference>
<proteinExistence type="inferred from homology"/>
<evidence type="ECO:0000256" key="1">
    <source>
        <dbReference type="ARBA" id="ARBA00007374"/>
    </source>
</evidence>